<feature type="domain" description="Cas12f1-like TNB" evidence="3">
    <location>
        <begin position="632"/>
        <end position="703"/>
    </location>
</feature>
<feature type="region of interest" description="Disordered" evidence="2">
    <location>
        <begin position="512"/>
        <end position="535"/>
    </location>
</feature>
<accession>A0AAD9GTY2</accession>
<dbReference type="EMBL" id="JASMQC010000006">
    <property type="protein sequence ID" value="KAK1944188.1"/>
    <property type="molecule type" value="Genomic_DNA"/>
</dbReference>
<name>A0AAD9GTY2_9STRA</name>
<feature type="region of interest" description="Disordered" evidence="2">
    <location>
        <begin position="1"/>
        <end position="48"/>
    </location>
</feature>
<dbReference type="Proteomes" id="UP001259832">
    <property type="component" value="Unassembled WGS sequence"/>
</dbReference>
<keyword evidence="1" id="KW-0238">DNA-binding</keyword>
<keyword evidence="5" id="KW-1185">Reference proteome</keyword>
<dbReference type="GO" id="GO:0003677">
    <property type="term" value="F:DNA binding"/>
    <property type="evidence" value="ECO:0007669"/>
    <property type="project" value="UniProtKB-KW"/>
</dbReference>
<evidence type="ECO:0000313" key="5">
    <source>
        <dbReference type="Proteomes" id="UP001259832"/>
    </source>
</evidence>
<feature type="region of interest" description="Disordered" evidence="2">
    <location>
        <begin position="720"/>
        <end position="750"/>
    </location>
</feature>
<evidence type="ECO:0000259" key="3">
    <source>
        <dbReference type="Pfam" id="PF07282"/>
    </source>
</evidence>
<dbReference type="AlphaFoldDB" id="A0AAD9GTY2"/>
<comment type="caution">
    <text evidence="4">The sequence shown here is derived from an EMBL/GenBank/DDBJ whole genome shotgun (WGS) entry which is preliminary data.</text>
</comment>
<feature type="compositionally biased region" description="Basic and acidic residues" evidence="2">
    <location>
        <begin position="524"/>
        <end position="533"/>
    </location>
</feature>
<evidence type="ECO:0000256" key="1">
    <source>
        <dbReference type="ARBA" id="ARBA00023125"/>
    </source>
</evidence>
<evidence type="ECO:0000256" key="2">
    <source>
        <dbReference type="SAM" id="MobiDB-lite"/>
    </source>
</evidence>
<feature type="region of interest" description="Disordered" evidence="2">
    <location>
        <begin position="424"/>
        <end position="453"/>
    </location>
</feature>
<proteinExistence type="predicted"/>
<gene>
    <name evidence="4" type="ORF">P3T76_004100</name>
</gene>
<dbReference type="Pfam" id="PF07282">
    <property type="entry name" value="Cas12f1-like_TNB"/>
    <property type="match status" value="1"/>
</dbReference>
<protein>
    <recommendedName>
        <fullName evidence="3">Cas12f1-like TNB domain-containing protein</fullName>
    </recommendedName>
</protein>
<organism evidence="4 5">
    <name type="scientific">Phytophthora citrophthora</name>
    <dbReference type="NCBI Taxonomy" id="4793"/>
    <lineage>
        <taxon>Eukaryota</taxon>
        <taxon>Sar</taxon>
        <taxon>Stramenopiles</taxon>
        <taxon>Oomycota</taxon>
        <taxon>Peronosporomycetes</taxon>
        <taxon>Peronosporales</taxon>
        <taxon>Peronosporaceae</taxon>
        <taxon>Phytophthora</taxon>
    </lineage>
</organism>
<dbReference type="InterPro" id="IPR010095">
    <property type="entry name" value="Cas12f1-like_TNB"/>
</dbReference>
<reference evidence="4" key="1">
    <citation type="submission" date="2023-08" db="EMBL/GenBank/DDBJ databases">
        <title>Reference Genome Resource for the Citrus Pathogen Phytophthora citrophthora.</title>
        <authorList>
            <person name="Moller H."/>
            <person name="Coetzee B."/>
            <person name="Rose L.J."/>
            <person name="Van Niekerk J.M."/>
        </authorList>
    </citation>
    <scope>NUCLEOTIDE SEQUENCE</scope>
    <source>
        <strain evidence="4">STE-U-9442</strain>
    </source>
</reference>
<feature type="compositionally biased region" description="Basic residues" evidence="2">
    <location>
        <begin position="430"/>
        <end position="453"/>
    </location>
</feature>
<sequence>MRGQKRLPPDKPGFEDEIVAETPPELYELGPPSPPASPPRKRVKRQDLVDRKAKNKTIDFFVMKETLRVFCKPEATGLAWNECIQEVNQAVAEAFLLANLYVLRQLKDGRPLCKIDATDLYQPCLSLVTSVPRREKFEKVLKTQETKDRRRRWEANGRTGKLEDVSVSAFLFTEDKFQQWLTTQKTKNKDLEEAADEFCKLRGDRSRPNTKYLNSGWFQAAASQMATNAKNGVVRNFAKRLRTYVLDKFEVSKSVGHEILNGVFAQTFNSVPVRVADPVIVELREKIPRTQEGKISWAPQHLLPMFYEFLQYIEKWNKENKDKRDFVEKRVFSLLPTKRGFESSYCKVDSTGLRSLLLRSPNVRRDLTVEYEEEVWTLKDSLAAKSSWIKLSDMWWRRLFYVDKLEKPGVRSFHREITTDGYGVGVHMNRPTRGKKKKKKKRGKDGKTMATKKKNVSDALGLPLAKTPTGTTEDYDVIWGIDPGRTDFITATNQDGKTVRFRTSDFYRASGYSRSNRKSKHRIDKSPGTRELLKSTPSKKTASVELFCVAIEFWFEHGRRLLSFFMDPFFRKLKFRRYTLRSSQLDRACFELAGARGTKTIVGFGDCGMAGEGVIKGSVPGPVKTFARKLARYCEVVVVDEFRTSKRHYDCHSFSDLENQRVKRRCRDGVVRSVPVHKVLHCLTKNGGCGKSVDRDVNAAKNILSVLQNQLAGVAERPLRLQRTPKSQPRNVNPQPIHPRVVPFTWNSHH</sequence>
<evidence type="ECO:0000313" key="4">
    <source>
        <dbReference type="EMBL" id="KAK1944188.1"/>
    </source>
</evidence>
<feature type="compositionally biased region" description="Polar residues" evidence="2">
    <location>
        <begin position="724"/>
        <end position="734"/>
    </location>
</feature>